<evidence type="ECO:0000313" key="6">
    <source>
        <dbReference type="EMBL" id="NYG00543.1"/>
    </source>
</evidence>
<dbReference type="Gene3D" id="3.40.50.1240">
    <property type="entry name" value="Phosphoglycerate mutase-like"/>
    <property type="match status" value="1"/>
</dbReference>
<evidence type="ECO:0000259" key="5">
    <source>
        <dbReference type="PROSITE" id="PS50879"/>
    </source>
</evidence>
<dbReference type="InterPro" id="IPR013078">
    <property type="entry name" value="His_Pase_superF_clade-1"/>
</dbReference>
<dbReference type="Gene3D" id="3.30.420.10">
    <property type="entry name" value="Ribonuclease H-like superfamily/Ribonuclease H"/>
    <property type="match status" value="1"/>
</dbReference>
<reference evidence="6 7" key="1">
    <citation type="submission" date="2020-07" db="EMBL/GenBank/DDBJ databases">
        <title>Sequencing the genomes of 1000 actinobacteria strains.</title>
        <authorList>
            <person name="Klenk H.-P."/>
        </authorList>
    </citation>
    <scope>NUCLEOTIDE SEQUENCE [LARGE SCALE GENOMIC DNA]</scope>
    <source>
        <strain evidence="6 7">DSM 44749</strain>
    </source>
</reference>
<dbReference type="NCBIfam" id="NF005567">
    <property type="entry name" value="PRK07238.1"/>
    <property type="match status" value="1"/>
</dbReference>
<dbReference type="EC" id="5.4.2.12" evidence="6"/>
<comment type="caution">
    <text evidence="6">The sequence shown here is derived from an EMBL/GenBank/DDBJ whole genome shotgun (WGS) entry which is preliminary data.</text>
</comment>
<dbReference type="PROSITE" id="PS50879">
    <property type="entry name" value="RNASE_H_1"/>
    <property type="match status" value="1"/>
</dbReference>
<dbReference type="GO" id="GO:0005737">
    <property type="term" value="C:cytoplasm"/>
    <property type="evidence" value="ECO:0007669"/>
    <property type="project" value="TreeGrafter"/>
</dbReference>
<dbReference type="InterPro" id="IPR036397">
    <property type="entry name" value="RNaseH_sf"/>
</dbReference>
<dbReference type="AlphaFoldDB" id="A0A852VUI2"/>
<accession>A0A852VUI2</accession>
<evidence type="ECO:0000313" key="7">
    <source>
        <dbReference type="Proteomes" id="UP000549695"/>
    </source>
</evidence>
<evidence type="ECO:0000256" key="4">
    <source>
        <dbReference type="SAM" id="MobiDB-lite"/>
    </source>
</evidence>
<dbReference type="Pfam" id="PF00300">
    <property type="entry name" value="His_Phos_1"/>
    <property type="match status" value="1"/>
</dbReference>
<dbReference type="SUPFAM" id="SSF53098">
    <property type="entry name" value="Ribonuclease H-like"/>
    <property type="match status" value="1"/>
</dbReference>
<protein>
    <submittedName>
        <fullName evidence="6">Phosphoglycerate mutase</fullName>
        <ecNumber evidence="6">5.4.2.12</ecNumber>
    </submittedName>
</protein>
<feature type="domain" description="RNase H type-1" evidence="5">
    <location>
        <begin position="1"/>
        <end position="131"/>
    </location>
</feature>
<dbReference type="Pfam" id="PF13456">
    <property type="entry name" value="RVT_3"/>
    <property type="match status" value="1"/>
</dbReference>
<dbReference type="GO" id="GO:0004523">
    <property type="term" value="F:RNA-DNA hybrid ribonuclease activity"/>
    <property type="evidence" value="ECO:0007669"/>
    <property type="project" value="InterPro"/>
</dbReference>
<dbReference type="InterPro" id="IPR014636">
    <property type="entry name" value="RNaseH/PGlycerate_mutase"/>
</dbReference>
<feature type="binding site" evidence="3">
    <location>
        <position position="237"/>
    </location>
    <ligand>
        <name>substrate</name>
    </ligand>
</feature>
<dbReference type="GO" id="GO:0003676">
    <property type="term" value="F:nucleic acid binding"/>
    <property type="evidence" value="ECO:0007669"/>
    <property type="project" value="InterPro"/>
</dbReference>
<feature type="active site" description="Tele-phosphohistidine intermediate" evidence="1">
    <location>
        <position position="182"/>
    </location>
</feature>
<dbReference type="CDD" id="cd09279">
    <property type="entry name" value="RNase_HI_like"/>
    <property type="match status" value="1"/>
</dbReference>
<dbReference type="InterPro" id="IPR012337">
    <property type="entry name" value="RNaseH-like_sf"/>
</dbReference>
<dbReference type="CDD" id="cd07067">
    <property type="entry name" value="HP_PGM_like"/>
    <property type="match status" value="1"/>
</dbReference>
<keyword evidence="7" id="KW-1185">Reference proteome</keyword>
<sequence>MKLVVEADGGSRGNPGPAGYGAVVLDAGARQVLGEVYDGLGTTTNNVAEYRGLIAGLRAARDLGATEVEARMDSKLVVEQMSGRWKIKHPPLQELADTARELAAGFDAVTFVWIPRKDNARADALANRAMDGESNPSLDPSGAVGPAPKPPADATASTDSAAAAAAWTGQTGSPTRLILLRHGQTELSVERRYSGHGDPELTELGQKQAAAAARALETRLSGQGVEPAVVLSSPLRRARQTAAAVAETTGADLEVRDRLIETDFGGWEGLTFTEARERDPELHGRWLGSADVEPPGGESFRAVGERVEAERARIVEEFAGRTVVLVSHVTPIKMLLRTALGAGDEVLYRMHLDLACLNIADFYPDGGASVRLVNETSYLDDLR</sequence>
<feature type="active site" description="Proton donor/acceptor; for phosphatase activity" evidence="1">
    <location>
        <position position="261"/>
    </location>
</feature>
<dbReference type="GO" id="GO:0004619">
    <property type="term" value="F:phosphoglycerate mutase activity"/>
    <property type="evidence" value="ECO:0007669"/>
    <property type="project" value="UniProtKB-EC"/>
</dbReference>
<organism evidence="6 7">
    <name type="scientific">Pseudonocardia alni</name>
    <name type="common">Amycolata alni</name>
    <dbReference type="NCBI Taxonomy" id="33907"/>
    <lineage>
        <taxon>Bacteria</taxon>
        <taxon>Bacillati</taxon>
        <taxon>Actinomycetota</taxon>
        <taxon>Actinomycetes</taxon>
        <taxon>Pseudonocardiales</taxon>
        <taxon>Pseudonocardiaceae</taxon>
        <taxon>Pseudonocardia</taxon>
    </lineage>
</organism>
<dbReference type="SMART" id="SM00855">
    <property type="entry name" value="PGAM"/>
    <property type="match status" value="1"/>
</dbReference>
<dbReference type="InterPro" id="IPR029033">
    <property type="entry name" value="His_PPase_superfam"/>
</dbReference>
<evidence type="ECO:0000256" key="1">
    <source>
        <dbReference type="PIRSR" id="PIRSR036922-1"/>
    </source>
</evidence>
<dbReference type="PANTHER" id="PTHR48100:SF1">
    <property type="entry name" value="HISTIDINE PHOSPHATASE FAMILY PROTEIN-RELATED"/>
    <property type="match status" value="1"/>
</dbReference>
<evidence type="ECO:0000256" key="3">
    <source>
        <dbReference type="PIRSR" id="PIRSR613078-2"/>
    </source>
</evidence>
<dbReference type="PIRSF" id="PIRSF036922">
    <property type="entry name" value="RNaseH_PGAM"/>
    <property type="match status" value="1"/>
</dbReference>
<feature type="region of interest" description="Disordered" evidence="4">
    <location>
        <begin position="130"/>
        <end position="168"/>
    </location>
</feature>
<dbReference type="SUPFAM" id="SSF53254">
    <property type="entry name" value="Phosphoglycerate mutase-like"/>
    <property type="match status" value="1"/>
</dbReference>
<proteinExistence type="predicted"/>
<feature type="compositionally biased region" description="Low complexity" evidence="4">
    <location>
        <begin position="152"/>
        <end position="166"/>
    </location>
</feature>
<dbReference type="Proteomes" id="UP000549695">
    <property type="component" value="Unassembled WGS sequence"/>
</dbReference>
<gene>
    <name evidence="6" type="ORF">HDA37_000828</name>
</gene>
<dbReference type="EMBL" id="JACCCZ010000001">
    <property type="protein sequence ID" value="NYG00543.1"/>
    <property type="molecule type" value="Genomic_DNA"/>
</dbReference>
<keyword evidence="6" id="KW-0413">Isomerase</keyword>
<evidence type="ECO:0000256" key="2">
    <source>
        <dbReference type="PIRSR" id="PIRSR613078-1"/>
    </source>
</evidence>
<dbReference type="InterPro" id="IPR050275">
    <property type="entry name" value="PGM_Phosphatase"/>
</dbReference>
<dbReference type="PANTHER" id="PTHR48100">
    <property type="entry name" value="BROAD-SPECIFICITY PHOSPHATASE YOR283W-RELATED"/>
    <property type="match status" value="1"/>
</dbReference>
<feature type="active site" description="Proton donor/acceptor" evidence="2">
    <location>
        <position position="261"/>
    </location>
</feature>
<name>A0A852VUI2_PSEA5</name>
<dbReference type="InterPro" id="IPR002156">
    <property type="entry name" value="RNaseH_domain"/>
</dbReference>
<dbReference type="GO" id="GO:0016791">
    <property type="term" value="F:phosphatase activity"/>
    <property type="evidence" value="ECO:0007669"/>
    <property type="project" value="TreeGrafter"/>
</dbReference>